<dbReference type="AlphaFoldDB" id="A0A1S1YZK2"/>
<sequence>MSKRKSIRNRIFTEEEQALQKERFDKIIQSFVKLIETYAKLFSIELKTGLSGMLAILAIFVVLLTFLTLAFCFFSLAFALFVNYLFSWPPFAGFTIVGVFCLVIFGVIVINTSKIRRQFLILIDQAIDRINEENQV</sequence>
<keyword evidence="3" id="KW-1185">Reference proteome</keyword>
<accession>A0A1S1YZK2</accession>
<feature type="transmembrane region" description="Helical" evidence="1">
    <location>
        <begin position="54"/>
        <end position="82"/>
    </location>
</feature>
<dbReference type="STRING" id="915059.NH26_08745"/>
<protein>
    <recommendedName>
        <fullName evidence="4">Phage holin family protein</fullName>
    </recommendedName>
</protein>
<keyword evidence="1" id="KW-1133">Transmembrane helix</keyword>
<dbReference type="Proteomes" id="UP000179797">
    <property type="component" value="Unassembled WGS sequence"/>
</dbReference>
<dbReference type="InterPro" id="IPR009937">
    <property type="entry name" value="Phage_holin_3_6"/>
</dbReference>
<organism evidence="2 3">
    <name type="scientific">Flammeovirga pacifica</name>
    <dbReference type="NCBI Taxonomy" id="915059"/>
    <lineage>
        <taxon>Bacteria</taxon>
        <taxon>Pseudomonadati</taxon>
        <taxon>Bacteroidota</taxon>
        <taxon>Cytophagia</taxon>
        <taxon>Cytophagales</taxon>
        <taxon>Flammeovirgaceae</taxon>
        <taxon>Flammeovirga</taxon>
    </lineage>
</organism>
<dbReference type="EMBL" id="JRYR02000001">
    <property type="protein sequence ID" value="OHX66439.1"/>
    <property type="molecule type" value="Genomic_DNA"/>
</dbReference>
<comment type="caution">
    <text evidence="2">The sequence shown here is derived from an EMBL/GenBank/DDBJ whole genome shotgun (WGS) entry which is preliminary data.</text>
</comment>
<proteinExistence type="predicted"/>
<feature type="transmembrane region" description="Helical" evidence="1">
    <location>
        <begin position="88"/>
        <end position="110"/>
    </location>
</feature>
<dbReference type="OrthoDB" id="980441at2"/>
<evidence type="ECO:0000256" key="1">
    <source>
        <dbReference type="SAM" id="Phobius"/>
    </source>
</evidence>
<evidence type="ECO:0000313" key="3">
    <source>
        <dbReference type="Proteomes" id="UP000179797"/>
    </source>
</evidence>
<evidence type="ECO:0000313" key="2">
    <source>
        <dbReference type="EMBL" id="OHX66439.1"/>
    </source>
</evidence>
<name>A0A1S1YZK2_FLAPC</name>
<reference evidence="2 3" key="1">
    <citation type="journal article" date="2012" name="Int. J. Syst. Evol. Microbiol.">
        <title>Flammeovirga pacifica sp. nov., isolated from deep-sea sediment.</title>
        <authorList>
            <person name="Xu H."/>
            <person name="Fu Y."/>
            <person name="Yang N."/>
            <person name="Ding Z."/>
            <person name="Lai Q."/>
            <person name="Zeng R."/>
        </authorList>
    </citation>
    <scope>NUCLEOTIDE SEQUENCE [LARGE SCALE GENOMIC DNA]</scope>
    <source>
        <strain evidence="3">DSM 24597 / LMG 26175 / WPAGA1</strain>
    </source>
</reference>
<keyword evidence="1" id="KW-0472">Membrane</keyword>
<evidence type="ECO:0008006" key="4">
    <source>
        <dbReference type="Google" id="ProtNLM"/>
    </source>
</evidence>
<dbReference type="Pfam" id="PF07332">
    <property type="entry name" value="Phage_holin_3_6"/>
    <property type="match status" value="1"/>
</dbReference>
<keyword evidence="1" id="KW-0812">Transmembrane</keyword>
<dbReference type="RefSeq" id="WP_044221714.1">
    <property type="nucleotide sequence ID" value="NZ_JRYR02000001.1"/>
</dbReference>
<gene>
    <name evidence="2" type="ORF">NH26_08745</name>
</gene>